<reference evidence="5 6" key="1">
    <citation type="submission" date="2021-02" db="EMBL/GenBank/DDBJ databases">
        <title>Variation within the Batrachochytrium salamandrivorans European outbreak.</title>
        <authorList>
            <person name="Kelly M."/>
            <person name="Pasmans F."/>
            <person name="Shea T.P."/>
            <person name="Munoz J.F."/>
            <person name="Carranza S."/>
            <person name="Cuomo C.A."/>
            <person name="Martel A."/>
        </authorList>
    </citation>
    <scope>NUCLEOTIDE SEQUENCE [LARGE SCALE GENOMIC DNA]</scope>
    <source>
        <strain evidence="5 6">AMFP18/2</strain>
    </source>
</reference>
<evidence type="ECO:0000256" key="4">
    <source>
        <dbReference type="SAM" id="MobiDB-lite"/>
    </source>
</evidence>
<name>A0ABQ8FLX2_9FUNG</name>
<dbReference type="EMBL" id="JAFCIX010000079">
    <property type="protein sequence ID" value="KAH6599070.1"/>
    <property type="molecule type" value="Genomic_DNA"/>
</dbReference>
<proteinExistence type="inferred from homology"/>
<feature type="region of interest" description="Disordered" evidence="4">
    <location>
        <begin position="161"/>
        <end position="189"/>
    </location>
</feature>
<keyword evidence="6" id="KW-1185">Reference proteome</keyword>
<dbReference type="CDD" id="cd00392">
    <property type="entry name" value="Ribosomal_L13"/>
    <property type="match status" value="1"/>
</dbReference>
<dbReference type="Gene3D" id="3.90.1180.10">
    <property type="entry name" value="Ribosomal protein L13"/>
    <property type="match status" value="1"/>
</dbReference>
<dbReference type="PANTHER" id="PTHR11545">
    <property type="entry name" value="RIBOSOMAL PROTEIN L13"/>
    <property type="match status" value="1"/>
</dbReference>
<evidence type="ECO:0000256" key="2">
    <source>
        <dbReference type="ARBA" id="ARBA00022980"/>
    </source>
</evidence>
<dbReference type="NCBIfam" id="TIGR01066">
    <property type="entry name" value="rplM_bact"/>
    <property type="match status" value="1"/>
</dbReference>
<gene>
    <name evidence="5" type="ORF">BASA50_003280</name>
</gene>
<keyword evidence="3" id="KW-0687">Ribonucleoprotein</keyword>
<evidence type="ECO:0008006" key="7">
    <source>
        <dbReference type="Google" id="ProtNLM"/>
    </source>
</evidence>
<sequence>MLLKVISLPGMICSLLGNGLAHSRVWHLVDAKGKILGKLAQRISIALRGKYKPNFHPSEDMGDYVVVINAKDVVLTGRKTIQKDYMWHSGFPGGQKVVKFDEFVEKHPTAPLKKAIWGMMPKNNLRKEQIHRLKLYADGEHPYGSNIIRSYLPDVPTEETLAQVAPQGEPQLASPELSQPTTKLTKKSR</sequence>
<evidence type="ECO:0000313" key="5">
    <source>
        <dbReference type="EMBL" id="KAH6599070.1"/>
    </source>
</evidence>
<dbReference type="Pfam" id="PF00572">
    <property type="entry name" value="Ribosomal_L13"/>
    <property type="match status" value="1"/>
</dbReference>
<evidence type="ECO:0000256" key="3">
    <source>
        <dbReference type="ARBA" id="ARBA00023274"/>
    </source>
</evidence>
<dbReference type="SUPFAM" id="SSF52161">
    <property type="entry name" value="Ribosomal protein L13"/>
    <property type="match status" value="1"/>
</dbReference>
<dbReference type="HAMAP" id="MF_01366">
    <property type="entry name" value="Ribosomal_uL13"/>
    <property type="match status" value="1"/>
</dbReference>
<dbReference type="PANTHER" id="PTHR11545:SF2">
    <property type="entry name" value="LARGE RIBOSOMAL SUBUNIT PROTEIN UL13M"/>
    <property type="match status" value="1"/>
</dbReference>
<evidence type="ECO:0000313" key="6">
    <source>
        <dbReference type="Proteomes" id="UP001648503"/>
    </source>
</evidence>
<comment type="similarity">
    <text evidence="1">Belongs to the universal ribosomal protein uL13 family.</text>
</comment>
<organism evidence="5 6">
    <name type="scientific">Batrachochytrium salamandrivorans</name>
    <dbReference type="NCBI Taxonomy" id="1357716"/>
    <lineage>
        <taxon>Eukaryota</taxon>
        <taxon>Fungi</taxon>
        <taxon>Fungi incertae sedis</taxon>
        <taxon>Chytridiomycota</taxon>
        <taxon>Chytridiomycota incertae sedis</taxon>
        <taxon>Chytridiomycetes</taxon>
        <taxon>Rhizophydiales</taxon>
        <taxon>Rhizophydiales incertae sedis</taxon>
        <taxon>Batrachochytrium</taxon>
    </lineage>
</organism>
<comment type="caution">
    <text evidence="5">The sequence shown here is derived from an EMBL/GenBank/DDBJ whole genome shotgun (WGS) entry which is preliminary data.</text>
</comment>
<protein>
    <recommendedName>
        <fullName evidence="7">Ribosomal protein L13</fullName>
    </recommendedName>
</protein>
<dbReference type="InterPro" id="IPR036899">
    <property type="entry name" value="Ribosomal_uL13_sf"/>
</dbReference>
<keyword evidence="2" id="KW-0689">Ribosomal protein</keyword>
<dbReference type="Proteomes" id="UP001648503">
    <property type="component" value="Unassembled WGS sequence"/>
</dbReference>
<dbReference type="InterPro" id="IPR005823">
    <property type="entry name" value="Ribosomal_uL13_bac-type"/>
</dbReference>
<dbReference type="InterPro" id="IPR005822">
    <property type="entry name" value="Ribosomal_uL13"/>
</dbReference>
<evidence type="ECO:0000256" key="1">
    <source>
        <dbReference type="ARBA" id="ARBA00006227"/>
    </source>
</evidence>
<accession>A0ABQ8FLX2</accession>